<keyword evidence="2" id="KW-0067">ATP-binding</keyword>
<dbReference type="Pfam" id="PF00004">
    <property type="entry name" value="AAA"/>
    <property type="match status" value="1"/>
</dbReference>
<dbReference type="Gene3D" id="3.40.50.300">
    <property type="entry name" value="P-loop containing nucleotide triphosphate hydrolases"/>
    <property type="match status" value="1"/>
</dbReference>
<protein>
    <recommendedName>
        <fullName evidence="4">Uncharacterized AAA domain-containing protein ycf46</fullName>
    </recommendedName>
</protein>
<evidence type="ECO:0000256" key="3">
    <source>
        <dbReference type="ARBA" id="ARBA00038088"/>
    </source>
</evidence>
<keyword evidence="1" id="KW-0547">Nucleotide-binding</keyword>
<feature type="domain" description="AAA+ ATPase" evidence="6">
    <location>
        <begin position="273"/>
        <end position="408"/>
    </location>
</feature>
<dbReference type="Gene3D" id="1.10.8.60">
    <property type="match status" value="1"/>
</dbReference>
<dbReference type="GO" id="GO:0016887">
    <property type="term" value="F:ATP hydrolysis activity"/>
    <property type="evidence" value="ECO:0007669"/>
    <property type="project" value="InterPro"/>
</dbReference>
<evidence type="ECO:0000259" key="6">
    <source>
        <dbReference type="SMART" id="SM00382"/>
    </source>
</evidence>
<dbReference type="InterPro" id="IPR003959">
    <property type="entry name" value="ATPase_AAA_core"/>
</dbReference>
<dbReference type="OrthoDB" id="9809379at2"/>
<evidence type="ECO:0000313" key="7">
    <source>
        <dbReference type="EMBL" id="APG66310.1"/>
    </source>
</evidence>
<organism evidence="7 8">
    <name type="scientific">Tenacibaculum todarodis</name>
    <dbReference type="NCBI Taxonomy" id="1850252"/>
    <lineage>
        <taxon>Bacteria</taxon>
        <taxon>Pseudomonadati</taxon>
        <taxon>Bacteroidota</taxon>
        <taxon>Flavobacteriia</taxon>
        <taxon>Flavobacteriales</taxon>
        <taxon>Flavobacteriaceae</taxon>
        <taxon>Tenacibaculum</taxon>
    </lineage>
</organism>
<dbReference type="SUPFAM" id="SSF52540">
    <property type="entry name" value="P-loop containing nucleoside triphosphate hydrolases"/>
    <property type="match status" value="2"/>
</dbReference>
<dbReference type="Proteomes" id="UP000181898">
    <property type="component" value="Chromosome"/>
</dbReference>
<evidence type="ECO:0000256" key="5">
    <source>
        <dbReference type="SAM" id="MobiDB-lite"/>
    </source>
</evidence>
<comment type="similarity">
    <text evidence="3">Belongs to the AAA ATPase family. Highly divergent.</text>
</comment>
<evidence type="ECO:0000256" key="1">
    <source>
        <dbReference type="ARBA" id="ARBA00022741"/>
    </source>
</evidence>
<proteinExistence type="inferred from homology"/>
<feature type="compositionally biased region" description="Basic and acidic residues" evidence="5">
    <location>
        <begin position="507"/>
        <end position="533"/>
    </location>
</feature>
<dbReference type="EMBL" id="CP018155">
    <property type="protein sequence ID" value="APG66310.1"/>
    <property type="molecule type" value="Genomic_DNA"/>
</dbReference>
<dbReference type="CDD" id="cd19507">
    <property type="entry name" value="RecA-like_Ycf46-like"/>
    <property type="match status" value="1"/>
</dbReference>
<dbReference type="KEGG" id="ten:LPB136_13420"/>
<dbReference type="InterPro" id="IPR003593">
    <property type="entry name" value="AAA+_ATPase"/>
</dbReference>
<evidence type="ECO:0000256" key="2">
    <source>
        <dbReference type="ARBA" id="ARBA00022840"/>
    </source>
</evidence>
<accession>A0A1L3JMD5</accession>
<gene>
    <name evidence="7" type="ORF">LPB136_13420</name>
</gene>
<dbReference type="InterPro" id="IPR027417">
    <property type="entry name" value="P-loop_NTPase"/>
</dbReference>
<dbReference type="InterPro" id="IPR052381">
    <property type="entry name" value="AAA_domain_protein"/>
</dbReference>
<evidence type="ECO:0000313" key="8">
    <source>
        <dbReference type="Proteomes" id="UP000181898"/>
    </source>
</evidence>
<dbReference type="PANTHER" id="PTHR42960">
    <property type="entry name" value="YCF46 PROTEIN"/>
    <property type="match status" value="1"/>
</dbReference>
<dbReference type="STRING" id="1850252.LPB136_13420"/>
<keyword evidence="8" id="KW-1185">Reference proteome</keyword>
<dbReference type="AlphaFoldDB" id="A0A1L3JMD5"/>
<dbReference type="RefSeq" id="WP_072556824.1">
    <property type="nucleotide sequence ID" value="NZ_CP018155.1"/>
</dbReference>
<dbReference type="PANTHER" id="PTHR42960:SF1">
    <property type="entry name" value="YCF46 PROTEIN"/>
    <property type="match status" value="1"/>
</dbReference>
<feature type="region of interest" description="Disordered" evidence="5">
    <location>
        <begin position="497"/>
        <end position="533"/>
    </location>
</feature>
<dbReference type="GO" id="GO:0005524">
    <property type="term" value="F:ATP binding"/>
    <property type="evidence" value="ECO:0007669"/>
    <property type="project" value="UniProtKB-KW"/>
</dbReference>
<reference evidence="7 8" key="1">
    <citation type="submission" date="2016-11" db="EMBL/GenBank/DDBJ databases">
        <title>Tenacibaculum sp. LPB0136, isolated from marine environment.</title>
        <authorList>
            <person name="Kim E."/>
            <person name="Yi H."/>
        </authorList>
    </citation>
    <scope>NUCLEOTIDE SEQUENCE [LARGE SCALE GENOMIC DNA]</scope>
    <source>
        <strain evidence="7 8">LPB0136</strain>
    </source>
</reference>
<sequence>MEKSFEDLKYMLDANYPLIYLASPEYGRIIQKVRSTAFRKGYTFSTWDIVDGLQIHNKDENSNKLDKVEKHPNNGETKNPDSFLEFLLKGNNENQESKEIFIIEDAHKQFRDEKFIVQLRKLTQYFKVLNKHLLLLSPFFKLPIELEKYVTVLNMPLPDKNDLEKRLRVITKDEVINDDLKNLILDAGAGLTDVEADLAFRLAKEKVGLNSKDAIRIIASEKEQIIKKSGILDYYHTTENLDSSVGGLDSLKVWLKQRSKAFERKAKVFGLKEPKGMLLLGVPGTGKSLTAKAIATEWNQPLLKLDIGKVFQSEVGSSENNIRNAIMTAEAIAPCVLWIDEIEKGLSTAGGEKDGGTNSRVFSTILTWMQEKTKPVFVVATANNISNLPPELLRKGRFDEIFFIDLPTKKERKNIFEIHLKKNNQSNITDFNPIINESKYFNGAEIEETVKEAMFKAYIENNEEPAIKLSHLIESAKAIVPLAITMKNKIDGLRDWASTRARPASSDTDKEDLKKDKSKNQTLTKREKEEDIF</sequence>
<dbReference type="SMART" id="SM00382">
    <property type="entry name" value="AAA"/>
    <property type="match status" value="1"/>
</dbReference>
<name>A0A1L3JMD5_9FLAO</name>
<evidence type="ECO:0000256" key="4">
    <source>
        <dbReference type="ARBA" id="ARBA00040480"/>
    </source>
</evidence>